<reference evidence="7" key="1">
    <citation type="submission" date="2016-09" db="EMBL/GenBank/DDBJ databases">
        <title>Draft genome of thermotolerant cyanobacterium Desertifilum sp. strain IPPAS B-1220.</title>
        <authorList>
            <person name="Sinetova M.A."/>
            <person name="Bolakhan K."/>
            <person name="Zayadan B.K."/>
            <person name="Mironov K.S."/>
            <person name="Ustinova V."/>
            <person name="Kupriyanova E.V."/>
            <person name="Sidorov R.A."/>
            <person name="Skrypnik A.N."/>
            <person name="Gogoleva N.E."/>
            <person name="Gogolev Y.V."/>
            <person name="Los D.A."/>
        </authorList>
    </citation>
    <scope>NUCLEOTIDE SEQUENCE [LARGE SCALE GENOMIC DNA]</scope>
    <source>
        <strain evidence="7">IPPAS B-1220</strain>
    </source>
</reference>
<keyword evidence="4 6" id="KW-1133">Transmembrane helix</keyword>
<evidence type="ECO:0000256" key="2">
    <source>
        <dbReference type="ARBA" id="ARBA00005268"/>
    </source>
</evidence>
<evidence type="ECO:0000313" key="7">
    <source>
        <dbReference type="EMBL" id="OEJ73010.1"/>
    </source>
</evidence>
<evidence type="ECO:0000256" key="5">
    <source>
        <dbReference type="ARBA" id="ARBA00023136"/>
    </source>
</evidence>
<dbReference type="STRING" id="1781255.BH720_22045"/>
<dbReference type="GO" id="GO:0005886">
    <property type="term" value="C:plasma membrane"/>
    <property type="evidence" value="ECO:0007669"/>
    <property type="project" value="TreeGrafter"/>
</dbReference>
<evidence type="ECO:0000256" key="4">
    <source>
        <dbReference type="ARBA" id="ARBA00022989"/>
    </source>
</evidence>
<dbReference type="OrthoDB" id="9791807at2"/>
<keyword evidence="3 6" id="KW-0812">Transmembrane</keyword>
<feature type="transmembrane region" description="Helical" evidence="6">
    <location>
        <begin position="66"/>
        <end position="84"/>
    </location>
</feature>
<dbReference type="PANTHER" id="PTHR30028">
    <property type="entry name" value="UPF0014 INNER MEMBRANE PROTEIN YBBM-RELATED"/>
    <property type="match status" value="1"/>
</dbReference>
<name>A0A1E5QEB4_9CYAN</name>
<organism evidence="7">
    <name type="scientific">Desertifilum tharense IPPAS B-1220</name>
    <dbReference type="NCBI Taxonomy" id="1781255"/>
    <lineage>
        <taxon>Bacteria</taxon>
        <taxon>Bacillati</taxon>
        <taxon>Cyanobacteriota</taxon>
        <taxon>Cyanophyceae</taxon>
        <taxon>Desertifilales</taxon>
        <taxon>Desertifilaceae</taxon>
        <taxon>Desertifilum</taxon>
    </lineage>
</organism>
<comment type="similarity">
    <text evidence="2">Belongs to the UPF0014 family.</text>
</comment>
<dbReference type="Pfam" id="PF03649">
    <property type="entry name" value="UPF0014"/>
    <property type="match status" value="1"/>
</dbReference>
<feature type="transmembrane region" description="Helical" evidence="6">
    <location>
        <begin position="195"/>
        <end position="213"/>
    </location>
</feature>
<evidence type="ECO:0000256" key="3">
    <source>
        <dbReference type="ARBA" id="ARBA00022692"/>
    </source>
</evidence>
<comment type="subcellular location">
    <subcellularLocation>
        <location evidence="1">Membrane</location>
        <topology evidence="1">Multi-pass membrane protein</topology>
    </subcellularLocation>
</comment>
<feature type="transmembrane region" description="Helical" evidence="6">
    <location>
        <begin position="6"/>
        <end position="26"/>
    </location>
</feature>
<protein>
    <submittedName>
        <fullName evidence="7">Iron export ABC transporter permease subunit FetB</fullName>
    </submittedName>
</protein>
<dbReference type="PANTHER" id="PTHR30028:SF0">
    <property type="entry name" value="PROTEIN ALUMINUM SENSITIVE 3"/>
    <property type="match status" value="1"/>
</dbReference>
<dbReference type="RefSeq" id="WP_069969382.1">
    <property type="nucleotide sequence ID" value="NZ_CM124774.1"/>
</dbReference>
<dbReference type="InterPro" id="IPR005226">
    <property type="entry name" value="UPF0014_fam"/>
</dbReference>
<dbReference type="AlphaFoldDB" id="A0A1E5QEB4"/>
<keyword evidence="5 6" id="KW-0472">Membrane</keyword>
<proteinExistence type="inferred from homology"/>
<feature type="transmembrane region" description="Helical" evidence="6">
    <location>
        <begin position="96"/>
        <end position="116"/>
    </location>
</feature>
<accession>A0A1E5QEB4</accession>
<evidence type="ECO:0000256" key="6">
    <source>
        <dbReference type="SAM" id="Phobius"/>
    </source>
</evidence>
<feature type="transmembrane region" description="Helical" evidence="6">
    <location>
        <begin position="128"/>
        <end position="148"/>
    </location>
</feature>
<evidence type="ECO:0000256" key="1">
    <source>
        <dbReference type="ARBA" id="ARBA00004141"/>
    </source>
</evidence>
<sequence length="269" mass="29672">MQADYIEIQIWQLAIAASLILINLAISFALRLGLEQRLAIASIRMVVQLLLVGYILEWVFTLRDPIWVLLVAFAMTFMAGRAAVGRTRRRYDNIYWNSLLSILGAATVITGLTVQGVIGVDPWYDPQYLIPLLGMILGNALTGTSLALDRFMEDLVSRREQIESLLALGATRWEAAHNIVTEALRTGMIPTINSMMVMGIVSLPGMMTGQILAGATPTDAVRYQIVILFAIAAGTALTTISIILLAFFSLFSPNHQLRLDRLRPVKSLN</sequence>
<gene>
    <name evidence="7" type="ORF">BH720_22045</name>
</gene>
<comment type="caution">
    <text evidence="7">The sequence shown here is derived from an EMBL/GenBank/DDBJ whole genome shotgun (WGS) entry which is preliminary data.</text>
</comment>
<feature type="transmembrane region" description="Helical" evidence="6">
    <location>
        <begin position="225"/>
        <end position="251"/>
    </location>
</feature>
<dbReference type="EMBL" id="MJGC01000102">
    <property type="protein sequence ID" value="OEJ73010.1"/>
    <property type="molecule type" value="Genomic_DNA"/>
</dbReference>
<feature type="transmembrane region" description="Helical" evidence="6">
    <location>
        <begin position="38"/>
        <end position="60"/>
    </location>
</feature>